<protein>
    <recommendedName>
        <fullName evidence="3">Zinc-binding domain-containing protein</fullName>
    </recommendedName>
</protein>
<comment type="caution">
    <text evidence="1">The sequence shown here is derived from an EMBL/GenBank/DDBJ whole genome shotgun (WGS) entry which is preliminary data.</text>
</comment>
<proteinExistence type="predicted"/>
<name>A0A0G1N3E0_9BACT</name>
<evidence type="ECO:0008006" key="3">
    <source>
        <dbReference type="Google" id="ProtNLM"/>
    </source>
</evidence>
<evidence type="ECO:0000313" key="1">
    <source>
        <dbReference type="EMBL" id="KKU15101.1"/>
    </source>
</evidence>
<dbReference type="Proteomes" id="UP000034727">
    <property type="component" value="Unassembled WGS sequence"/>
</dbReference>
<reference evidence="1 2" key="1">
    <citation type="journal article" date="2015" name="Nature">
        <title>rRNA introns, odd ribosomes, and small enigmatic genomes across a large radiation of phyla.</title>
        <authorList>
            <person name="Brown C.T."/>
            <person name="Hug L.A."/>
            <person name="Thomas B.C."/>
            <person name="Sharon I."/>
            <person name="Castelle C.J."/>
            <person name="Singh A."/>
            <person name="Wilkins M.J."/>
            <person name="Williams K.H."/>
            <person name="Banfield J.F."/>
        </authorList>
    </citation>
    <scope>NUCLEOTIDE SEQUENCE [LARGE SCALE GENOMIC DNA]</scope>
</reference>
<gene>
    <name evidence="1" type="ORF">UX22_C0012G0020</name>
</gene>
<dbReference type="EMBL" id="LCLJ01000012">
    <property type="protein sequence ID" value="KKU15101.1"/>
    <property type="molecule type" value="Genomic_DNA"/>
</dbReference>
<dbReference type="AlphaFoldDB" id="A0A0G1N3E0"/>
<sequence length="490" mass="57441">MTPQTETCQNCKQVFEITSDDEAFYKKIDVPAPTWCPECRLRRRQAFRSERALYKRECGLCHKIIITGYPPEMLTPVYCEKCWWSDRWGGEDFAMEYNTNVSFWDQLKELRAKTPRLSLNTSRNDNCPYANYTWLSKNCYLTGSTLHSESVMYSGNVDRSSFCLDSIAIGDSQFCYENVESEKNYKSTFLFRSQSCIDSHFLVDCRNCKDCFMSSNLRNKEYIFENKQLTKTEYKNLIAQYRLEKYSVQDELRKKFESIKKASVWKFTNLIKTTDSIGDNIVASKNIYRSFDVRDSENIRYSARVLITKDSMDINNVGPGCELFYECMNAGLNDGRYKFCVDCWDGCFDIEYCDLCMGCQNTFGCVGLKKKRYYILNKQYTKEEYESLIPKIVESMSVVPYIDSEKREYRYGEFFPMKFSPYPHNTSLSQEHFPMSKNETIEKGYFWKDQETRNYVISLDTIDIPDNIKDVSDSILKEVIGCAHVELPPL</sequence>
<evidence type="ECO:0000313" key="2">
    <source>
        <dbReference type="Proteomes" id="UP000034727"/>
    </source>
</evidence>
<accession>A0A0G1N3E0</accession>
<organism evidence="1 2">
    <name type="scientific">Candidatus Jorgensenbacteria bacterium GW2011_GWA2_45_9</name>
    <dbReference type="NCBI Taxonomy" id="1618663"/>
    <lineage>
        <taxon>Bacteria</taxon>
        <taxon>Candidatus Joergenseniibacteriota</taxon>
    </lineage>
</organism>